<keyword evidence="1" id="KW-0812">Transmembrane</keyword>
<comment type="caution">
    <text evidence="3">The sequence shown here is derived from an EMBL/GenBank/DDBJ whole genome shotgun (WGS) entry which is preliminary data.</text>
</comment>
<feature type="transmembrane region" description="Helical" evidence="1">
    <location>
        <begin position="258"/>
        <end position="274"/>
    </location>
</feature>
<name>A0A2S5TK08_9GAMM</name>
<evidence type="ECO:0000259" key="2">
    <source>
        <dbReference type="Pfam" id="PF00892"/>
    </source>
</evidence>
<reference evidence="3 4" key="1">
    <citation type="submission" date="2018-02" db="EMBL/GenBank/DDBJ databases">
        <title>Genome sequencing of Solimonas sp. HR-BB.</title>
        <authorList>
            <person name="Lee Y."/>
            <person name="Jeon C.O."/>
        </authorList>
    </citation>
    <scope>NUCLEOTIDE SEQUENCE [LARGE SCALE GENOMIC DNA]</scope>
    <source>
        <strain evidence="3 4">HR-BB</strain>
    </source>
</reference>
<keyword evidence="1" id="KW-1133">Transmembrane helix</keyword>
<evidence type="ECO:0000313" key="4">
    <source>
        <dbReference type="Proteomes" id="UP000238220"/>
    </source>
</evidence>
<feature type="transmembrane region" description="Helical" evidence="1">
    <location>
        <begin position="57"/>
        <end position="75"/>
    </location>
</feature>
<dbReference type="Pfam" id="PF00892">
    <property type="entry name" value="EamA"/>
    <property type="match status" value="2"/>
</dbReference>
<evidence type="ECO:0000313" key="3">
    <source>
        <dbReference type="EMBL" id="PPE75314.1"/>
    </source>
</evidence>
<dbReference type="EMBL" id="PSNW01000002">
    <property type="protein sequence ID" value="PPE75314.1"/>
    <property type="molecule type" value="Genomic_DNA"/>
</dbReference>
<feature type="transmembrane region" description="Helical" evidence="1">
    <location>
        <begin position="87"/>
        <end position="106"/>
    </location>
</feature>
<accession>A0A2S5TK08</accession>
<dbReference type="InterPro" id="IPR000620">
    <property type="entry name" value="EamA_dom"/>
</dbReference>
<keyword evidence="4" id="KW-1185">Reference proteome</keyword>
<dbReference type="Proteomes" id="UP000238220">
    <property type="component" value="Unassembled WGS sequence"/>
</dbReference>
<dbReference type="SUPFAM" id="SSF103481">
    <property type="entry name" value="Multidrug resistance efflux transporter EmrE"/>
    <property type="match status" value="2"/>
</dbReference>
<feature type="transmembrane region" description="Helical" evidence="1">
    <location>
        <begin position="29"/>
        <end position="45"/>
    </location>
</feature>
<feature type="domain" description="EamA" evidence="2">
    <location>
        <begin position="141"/>
        <end position="273"/>
    </location>
</feature>
<proteinExistence type="predicted"/>
<feature type="transmembrane region" description="Helical" evidence="1">
    <location>
        <begin position="203"/>
        <end position="225"/>
    </location>
</feature>
<feature type="transmembrane region" description="Helical" evidence="1">
    <location>
        <begin position="113"/>
        <end position="133"/>
    </location>
</feature>
<dbReference type="AlphaFoldDB" id="A0A2S5TK08"/>
<keyword evidence="1" id="KW-0472">Membrane</keyword>
<feature type="transmembrane region" description="Helical" evidence="1">
    <location>
        <begin position="139"/>
        <end position="160"/>
    </location>
</feature>
<feature type="domain" description="EamA" evidence="2">
    <location>
        <begin position="3"/>
        <end position="129"/>
    </location>
</feature>
<sequence length="282" mass="29724">MTALLGGASLIGLAPIFVRLADVGPTAVAFWRVALAAPVFALLMMRKEGFGAARARSLGWLVLAGLFFVGDLAVWHQSILWTSVANSTLLTNLAPVWVTLAAWLLWQERVNAAFAGGILLALLGALLLMADSLEVSRQTLIGDLLAVLTSLFYAGYLLVLSRQRRLHSTLAVMFWTSASAAVVLLPLALLMGETILPASAQGWAVLAGLALLSHAMGQGLIAYGFAHLPASFSSVSLLLQPLAAGAFAWLLLGEHFGVQQALGGAVVLAGILWCRRAMKDDG</sequence>
<feature type="transmembrane region" description="Helical" evidence="1">
    <location>
        <begin position="172"/>
        <end position="191"/>
    </location>
</feature>
<feature type="transmembrane region" description="Helical" evidence="1">
    <location>
        <begin position="232"/>
        <end position="252"/>
    </location>
</feature>
<dbReference type="GO" id="GO:0016020">
    <property type="term" value="C:membrane"/>
    <property type="evidence" value="ECO:0007669"/>
    <property type="project" value="InterPro"/>
</dbReference>
<dbReference type="OrthoDB" id="8770617at2"/>
<protein>
    <submittedName>
        <fullName evidence="3">EamA family transporter</fullName>
    </submittedName>
</protein>
<dbReference type="InterPro" id="IPR037185">
    <property type="entry name" value="EmrE-like"/>
</dbReference>
<organism evidence="3 4">
    <name type="scientific">Solimonas fluminis</name>
    <dbReference type="NCBI Taxonomy" id="2086571"/>
    <lineage>
        <taxon>Bacteria</taxon>
        <taxon>Pseudomonadati</taxon>
        <taxon>Pseudomonadota</taxon>
        <taxon>Gammaproteobacteria</taxon>
        <taxon>Nevskiales</taxon>
        <taxon>Nevskiaceae</taxon>
        <taxon>Solimonas</taxon>
    </lineage>
</organism>
<dbReference type="PANTHER" id="PTHR22911">
    <property type="entry name" value="ACYL-MALONYL CONDENSING ENZYME-RELATED"/>
    <property type="match status" value="1"/>
</dbReference>
<gene>
    <name evidence="3" type="ORF">C3942_05690</name>
</gene>
<evidence type="ECO:0000256" key="1">
    <source>
        <dbReference type="SAM" id="Phobius"/>
    </source>
</evidence>
<dbReference type="PANTHER" id="PTHR22911:SF76">
    <property type="entry name" value="EAMA DOMAIN-CONTAINING PROTEIN"/>
    <property type="match status" value="1"/>
</dbReference>